<protein>
    <submittedName>
        <fullName evidence="3">Outer membrane protein TolC</fullName>
    </submittedName>
</protein>
<sequence length="388" mass="43717">MKKLIGVSILSSMLIFGQPFMALAEDVGSKTISFEDIESIITEQNIAIRINENERLKTHAGYSDLKRTIKDLEDDLEHLNDQRDQTDEISQIVALSTEKRALLDALKQLERNQVDRPNVEAIADLQADMNDDAQILTGESLFIGYNQLKVASSVISKSIDSLQDQLTAMQLQQSLGMVSHNSMNAMKTQLVDLQTQLESTEFQMDSLERQLKIMLNDQESDLNIGSISVSEDFTIEDEEADLAKAIENSYTIRLQENQIVILQATLDRAKKDNGMSSNEYKAANYDLENANLKLKQLKDALKADYYNMIDNIAKIQSDLRLAEQTLGDKKIALSEAQMKMGLGMISKLELDQATTNYEVQENAVKTKQIDLFNAKCNYEWFLKGLPQA</sequence>
<keyword evidence="1" id="KW-0175">Coiled coil</keyword>
<gene>
    <name evidence="3" type="ORF">SAMN05443529_12547</name>
</gene>
<dbReference type="OrthoDB" id="1903697at2"/>
<proteinExistence type="predicted"/>
<feature type="coiled-coil region" evidence="1">
    <location>
        <begin position="62"/>
        <end position="112"/>
    </location>
</feature>
<dbReference type="AlphaFoldDB" id="A0A1G8HHK0"/>
<dbReference type="EMBL" id="FNCP01000025">
    <property type="protein sequence ID" value="SDI06042.1"/>
    <property type="molecule type" value="Genomic_DNA"/>
</dbReference>
<keyword evidence="2" id="KW-0732">Signal</keyword>
<evidence type="ECO:0000313" key="4">
    <source>
        <dbReference type="Proteomes" id="UP000198656"/>
    </source>
</evidence>
<name>A0A1G8HHK0_9FIRM</name>
<feature type="coiled-coil region" evidence="1">
    <location>
        <begin position="183"/>
        <end position="217"/>
    </location>
</feature>
<dbReference type="Gene3D" id="1.20.1600.10">
    <property type="entry name" value="Outer membrane efflux proteins (OEP)"/>
    <property type="match status" value="2"/>
</dbReference>
<dbReference type="RefSeq" id="WP_092335063.1">
    <property type="nucleotide sequence ID" value="NZ_FNCP01000025.1"/>
</dbReference>
<dbReference type="SUPFAM" id="SSF56954">
    <property type="entry name" value="Outer membrane efflux proteins (OEP)"/>
    <property type="match status" value="1"/>
</dbReference>
<dbReference type="Proteomes" id="UP000198656">
    <property type="component" value="Unassembled WGS sequence"/>
</dbReference>
<organism evidence="3 4">
    <name type="scientific">Desulfosporosinus hippei DSM 8344</name>
    <dbReference type="NCBI Taxonomy" id="1121419"/>
    <lineage>
        <taxon>Bacteria</taxon>
        <taxon>Bacillati</taxon>
        <taxon>Bacillota</taxon>
        <taxon>Clostridia</taxon>
        <taxon>Eubacteriales</taxon>
        <taxon>Desulfitobacteriaceae</taxon>
        <taxon>Desulfosporosinus</taxon>
    </lineage>
</organism>
<evidence type="ECO:0000256" key="2">
    <source>
        <dbReference type="SAM" id="SignalP"/>
    </source>
</evidence>
<accession>A0A1G8HHK0</accession>
<dbReference type="STRING" id="1121419.SAMN05443529_12547"/>
<feature type="signal peptide" evidence="2">
    <location>
        <begin position="1"/>
        <end position="24"/>
    </location>
</feature>
<reference evidence="4" key="1">
    <citation type="submission" date="2016-10" db="EMBL/GenBank/DDBJ databases">
        <authorList>
            <person name="Varghese N."/>
            <person name="Submissions S."/>
        </authorList>
    </citation>
    <scope>NUCLEOTIDE SEQUENCE [LARGE SCALE GENOMIC DNA]</scope>
    <source>
        <strain evidence="4">DSM 8344</strain>
    </source>
</reference>
<evidence type="ECO:0000313" key="3">
    <source>
        <dbReference type="EMBL" id="SDI06042.1"/>
    </source>
</evidence>
<keyword evidence="4" id="KW-1185">Reference proteome</keyword>
<feature type="chain" id="PRO_5011643858" evidence="2">
    <location>
        <begin position="25"/>
        <end position="388"/>
    </location>
</feature>
<evidence type="ECO:0000256" key="1">
    <source>
        <dbReference type="SAM" id="Coils"/>
    </source>
</evidence>
<feature type="coiled-coil region" evidence="1">
    <location>
        <begin position="252"/>
        <end position="300"/>
    </location>
</feature>